<dbReference type="Gene3D" id="3.40.630.30">
    <property type="match status" value="1"/>
</dbReference>
<sequence>MSNNIELHFRVATPDDAAQIAQLVQAAFRHQDTRWTGPDIELNRRFTMTPEEVLSTINNPNAVFLMATANDGTLVGAMATIKKTEELARLAMLAVDPAVQARGLGRRVLANAEEYAIKTWGVKMLGLNALNTRGLLIEWYERRGYVKTGETSPFPVEAFKELELPKDLHFVEMEKQVGGGKGAGSA</sequence>
<dbReference type="PANTHER" id="PTHR43617:SF9">
    <property type="entry name" value="GNAT FAMILY ACETYLTRANSFERASE"/>
    <property type="match status" value="1"/>
</dbReference>
<reference evidence="2 3" key="1">
    <citation type="submission" date="2024-02" db="EMBL/GenBank/DDBJ databases">
        <title>De novo assembly and annotation of 12 fungi associated with fruit tree decline syndrome in Ontario, Canada.</title>
        <authorList>
            <person name="Sulman M."/>
            <person name="Ellouze W."/>
            <person name="Ilyukhin E."/>
        </authorList>
    </citation>
    <scope>NUCLEOTIDE SEQUENCE [LARGE SCALE GENOMIC DNA]</scope>
    <source>
        <strain evidence="2 3">M42-189</strain>
    </source>
</reference>
<organism evidence="2 3">
    <name type="scientific">Paraconiothyrium brasiliense</name>
    <dbReference type="NCBI Taxonomy" id="300254"/>
    <lineage>
        <taxon>Eukaryota</taxon>
        <taxon>Fungi</taxon>
        <taxon>Dikarya</taxon>
        <taxon>Ascomycota</taxon>
        <taxon>Pezizomycotina</taxon>
        <taxon>Dothideomycetes</taxon>
        <taxon>Pleosporomycetidae</taxon>
        <taxon>Pleosporales</taxon>
        <taxon>Massarineae</taxon>
        <taxon>Didymosphaeriaceae</taxon>
        <taxon>Paraconiothyrium</taxon>
    </lineage>
</organism>
<dbReference type="PANTHER" id="PTHR43617">
    <property type="entry name" value="L-AMINO ACID N-ACETYLTRANSFERASE"/>
    <property type="match status" value="1"/>
</dbReference>
<dbReference type="SUPFAM" id="SSF55729">
    <property type="entry name" value="Acyl-CoA N-acyltransferases (Nat)"/>
    <property type="match status" value="1"/>
</dbReference>
<evidence type="ECO:0000313" key="2">
    <source>
        <dbReference type="EMBL" id="KAL1594642.1"/>
    </source>
</evidence>
<dbReference type="CDD" id="cd04301">
    <property type="entry name" value="NAT_SF"/>
    <property type="match status" value="1"/>
</dbReference>
<gene>
    <name evidence="2" type="ORF">SLS60_010403</name>
</gene>
<dbReference type="InterPro" id="IPR050276">
    <property type="entry name" value="MshD_Acetyltransferase"/>
</dbReference>
<dbReference type="Proteomes" id="UP001521785">
    <property type="component" value="Unassembled WGS sequence"/>
</dbReference>
<name>A0ABR3QS68_9PLEO</name>
<protein>
    <recommendedName>
        <fullName evidence="1">N-acetyltransferase domain-containing protein</fullName>
    </recommendedName>
</protein>
<proteinExistence type="predicted"/>
<dbReference type="InterPro" id="IPR000182">
    <property type="entry name" value="GNAT_dom"/>
</dbReference>
<dbReference type="PROSITE" id="PS51186">
    <property type="entry name" value="GNAT"/>
    <property type="match status" value="1"/>
</dbReference>
<comment type="caution">
    <text evidence="2">The sequence shown here is derived from an EMBL/GenBank/DDBJ whole genome shotgun (WGS) entry which is preliminary data.</text>
</comment>
<keyword evidence="3" id="KW-1185">Reference proteome</keyword>
<accession>A0ABR3QS68</accession>
<dbReference type="Pfam" id="PF00583">
    <property type="entry name" value="Acetyltransf_1"/>
    <property type="match status" value="1"/>
</dbReference>
<evidence type="ECO:0000313" key="3">
    <source>
        <dbReference type="Proteomes" id="UP001521785"/>
    </source>
</evidence>
<dbReference type="InterPro" id="IPR016181">
    <property type="entry name" value="Acyl_CoA_acyltransferase"/>
</dbReference>
<evidence type="ECO:0000259" key="1">
    <source>
        <dbReference type="PROSITE" id="PS51186"/>
    </source>
</evidence>
<feature type="domain" description="N-acetyltransferase" evidence="1">
    <location>
        <begin position="7"/>
        <end position="178"/>
    </location>
</feature>
<dbReference type="EMBL" id="JAKJXO020000017">
    <property type="protein sequence ID" value="KAL1594642.1"/>
    <property type="molecule type" value="Genomic_DNA"/>
</dbReference>